<dbReference type="InterPro" id="IPR029058">
    <property type="entry name" value="AB_hydrolase_fold"/>
</dbReference>
<name>A0ABY4X8B2_9SPHN</name>
<protein>
    <submittedName>
        <fullName evidence="2">Alpha/beta fold hydrolase</fullName>
    </submittedName>
</protein>
<dbReference type="Pfam" id="PF00561">
    <property type="entry name" value="Abhydrolase_1"/>
    <property type="match status" value="1"/>
</dbReference>
<accession>A0ABY4X8B2</accession>
<evidence type="ECO:0000259" key="1">
    <source>
        <dbReference type="Pfam" id="PF00561"/>
    </source>
</evidence>
<dbReference type="EMBL" id="CP084930">
    <property type="protein sequence ID" value="USI73135.1"/>
    <property type="molecule type" value="Genomic_DNA"/>
</dbReference>
<dbReference type="Gene3D" id="3.40.50.1820">
    <property type="entry name" value="alpha/beta hydrolase"/>
    <property type="match status" value="1"/>
</dbReference>
<feature type="domain" description="AB hydrolase-1" evidence="1">
    <location>
        <begin position="29"/>
        <end position="119"/>
    </location>
</feature>
<dbReference type="Proteomes" id="UP001056937">
    <property type="component" value="Chromosome 1"/>
</dbReference>
<evidence type="ECO:0000313" key="3">
    <source>
        <dbReference type="Proteomes" id="UP001056937"/>
    </source>
</evidence>
<dbReference type="PANTHER" id="PTHR43194:SF2">
    <property type="entry name" value="PEROXISOMAL MEMBRANE PROTEIN LPX1"/>
    <property type="match status" value="1"/>
</dbReference>
<dbReference type="GO" id="GO:0016787">
    <property type="term" value="F:hydrolase activity"/>
    <property type="evidence" value="ECO:0007669"/>
    <property type="project" value="UniProtKB-KW"/>
</dbReference>
<keyword evidence="2" id="KW-0378">Hydrolase</keyword>
<dbReference type="InterPro" id="IPR050228">
    <property type="entry name" value="Carboxylesterase_BioH"/>
</dbReference>
<keyword evidence="3" id="KW-1185">Reference proteome</keyword>
<reference evidence="2" key="1">
    <citation type="journal article" date="2022" name="Toxins">
        <title>Genomic Analysis of Sphingopyxis sp. USTB-05 for Biodegrading Cyanobacterial Hepatotoxins.</title>
        <authorList>
            <person name="Liu C."/>
            <person name="Xu Q."/>
            <person name="Zhao Z."/>
            <person name="Zhang H."/>
            <person name="Liu X."/>
            <person name="Yin C."/>
            <person name="Liu Y."/>
            <person name="Yan H."/>
        </authorList>
    </citation>
    <scope>NUCLEOTIDE SEQUENCE</scope>
    <source>
        <strain evidence="2">NBD5</strain>
    </source>
</reference>
<organism evidence="2 3">
    <name type="scientific">Sphingomonas morindae</name>
    <dbReference type="NCBI Taxonomy" id="1541170"/>
    <lineage>
        <taxon>Bacteria</taxon>
        <taxon>Pseudomonadati</taxon>
        <taxon>Pseudomonadota</taxon>
        <taxon>Alphaproteobacteria</taxon>
        <taxon>Sphingomonadales</taxon>
        <taxon>Sphingomonadaceae</taxon>
        <taxon>Sphingomonas</taxon>
    </lineage>
</organism>
<sequence length="258" mass="27251">MAQSDLPIQNFTAPDGTRLAWRETGTGHPLVLIHGLFSNAFVNWIRPGYAEALAARGFRVILPDLRGHGESEAPHAPDRYPPDILARDGLALLDHLGLAPGGYDLGGYSLGGRTTLRMLVLGARPRRAVLAGMGLQGIESTGTRSDHFRNVLSNMGRHPRGSAEWFAEAFLRTTGGDPEAMLPLLGSFVDTPRAVLATLATPSLVVAGVDDHDNGSAADLAAALPDARFVSVPGNHMSAVVNRALGEAIGDFLAADRP</sequence>
<dbReference type="PRINTS" id="PR00111">
    <property type="entry name" value="ABHYDROLASE"/>
</dbReference>
<gene>
    <name evidence="2" type="ORF">LHA26_01235</name>
</gene>
<dbReference type="PANTHER" id="PTHR43194">
    <property type="entry name" value="HYDROLASE ALPHA/BETA FOLD FAMILY"/>
    <property type="match status" value="1"/>
</dbReference>
<dbReference type="SUPFAM" id="SSF53474">
    <property type="entry name" value="alpha/beta-Hydrolases"/>
    <property type="match status" value="1"/>
</dbReference>
<proteinExistence type="predicted"/>
<dbReference type="InterPro" id="IPR000073">
    <property type="entry name" value="AB_hydrolase_1"/>
</dbReference>
<dbReference type="RefSeq" id="WP_252166947.1">
    <property type="nucleotide sequence ID" value="NZ_CP084930.1"/>
</dbReference>
<evidence type="ECO:0000313" key="2">
    <source>
        <dbReference type="EMBL" id="USI73135.1"/>
    </source>
</evidence>